<dbReference type="InterPro" id="IPR000067">
    <property type="entry name" value="FlgMring_FliF"/>
</dbReference>
<comment type="function">
    <text evidence="1 12">The M ring may be actively involved in energy transduction.</text>
</comment>
<dbReference type="PANTHER" id="PTHR30046">
    <property type="entry name" value="FLAGELLAR M-RING PROTEIN"/>
    <property type="match status" value="1"/>
</dbReference>
<name>A0A0W0TWK9_9GAMM</name>
<accession>A0A0W0TWK9</accession>
<evidence type="ECO:0000256" key="3">
    <source>
        <dbReference type="ARBA" id="ARBA00004651"/>
    </source>
</evidence>
<dbReference type="AlphaFoldDB" id="A0A0W0TWK9"/>
<keyword evidence="10 12" id="KW-0975">Bacterial flagellum</keyword>
<dbReference type="InterPro" id="IPR045851">
    <property type="entry name" value="AMP-bd_C_sf"/>
</dbReference>
<dbReference type="GO" id="GO:0071973">
    <property type="term" value="P:bacterial-type flagellum-dependent cell motility"/>
    <property type="evidence" value="ECO:0007669"/>
    <property type="project" value="InterPro"/>
</dbReference>
<evidence type="ECO:0000313" key="15">
    <source>
        <dbReference type="EMBL" id="KTD00115.1"/>
    </source>
</evidence>
<evidence type="ECO:0000256" key="6">
    <source>
        <dbReference type="ARBA" id="ARBA00022475"/>
    </source>
</evidence>
<evidence type="ECO:0000256" key="4">
    <source>
        <dbReference type="ARBA" id="ARBA00007971"/>
    </source>
</evidence>
<evidence type="ECO:0000256" key="13">
    <source>
        <dbReference type="SAM" id="MobiDB-lite"/>
    </source>
</evidence>
<keyword evidence="8 14" id="KW-1133">Transmembrane helix</keyword>
<evidence type="ECO:0000256" key="8">
    <source>
        <dbReference type="ARBA" id="ARBA00022989"/>
    </source>
</evidence>
<evidence type="ECO:0000256" key="1">
    <source>
        <dbReference type="ARBA" id="ARBA00003820"/>
    </source>
</evidence>
<dbReference type="GO" id="GO:0003774">
    <property type="term" value="F:cytoskeletal motor activity"/>
    <property type="evidence" value="ECO:0007669"/>
    <property type="project" value="InterPro"/>
</dbReference>
<evidence type="ECO:0000256" key="12">
    <source>
        <dbReference type="PIRNR" id="PIRNR004862"/>
    </source>
</evidence>
<organism evidence="15 16">
    <name type="scientific">Legionella geestiana</name>
    <dbReference type="NCBI Taxonomy" id="45065"/>
    <lineage>
        <taxon>Bacteria</taxon>
        <taxon>Pseudomonadati</taxon>
        <taxon>Pseudomonadota</taxon>
        <taxon>Gammaproteobacteria</taxon>
        <taxon>Legionellales</taxon>
        <taxon>Legionellaceae</taxon>
        <taxon>Legionella</taxon>
    </lineage>
</organism>
<dbReference type="InterPro" id="IPR043427">
    <property type="entry name" value="YscJ/FliF"/>
</dbReference>
<dbReference type="OrthoDB" id="8554211at2"/>
<reference evidence="15 16" key="1">
    <citation type="submission" date="2015-11" db="EMBL/GenBank/DDBJ databases">
        <title>Genomic analysis of 38 Legionella species identifies large and diverse effector repertoires.</title>
        <authorList>
            <person name="Burstein D."/>
            <person name="Amaro F."/>
            <person name="Zusman T."/>
            <person name="Lifshitz Z."/>
            <person name="Cohen O."/>
            <person name="Gilbert J.A."/>
            <person name="Pupko T."/>
            <person name="Shuman H.A."/>
            <person name="Segal G."/>
        </authorList>
    </citation>
    <scope>NUCLEOTIDE SEQUENCE [LARGE SCALE GENOMIC DNA]</scope>
    <source>
        <strain evidence="15 16">ATCC 49504</strain>
    </source>
</reference>
<comment type="similarity">
    <text evidence="4 12">Belongs to the FliF family.</text>
</comment>
<evidence type="ECO:0000256" key="9">
    <source>
        <dbReference type="ARBA" id="ARBA00023136"/>
    </source>
</evidence>
<evidence type="ECO:0000313" key="16">
    <source>
        <dbReference type="Proteomes" id="UP000054785"/>
    </source>
</evidence>
<dbReference type="PIRSF" id="PIRSF004862">
    <property type="entry name" value="FliF"/>
    <property type="match status" value="1"/>
</dbReference>
<keyword evidence="15" id="KW-0966">Cell projection</keyword>
<evidence type="ECO:0000256" key="7">
    <source>
        <dbReference type="ARBA" id="ARBA00022692"/>
    </source>
</evidence>
<comment type="caution">
    <text evidence="15">The sequence shown here is derived from an EMBL/GenBank/DDBJ whole genome shotgun (WGS) entry which is preliminary data.</text>
</comment>
<evidence type="ECO:0000256" key="14">
    <source>
        <dbReference type="SAM" id="Phobius"/>
    </source>
</evidence>
<dbReference type="InterPro" id="IPR013556">
    <property type="entry name" value="Flag_M-ring_C"/>
</dbReference>
<comment type="subunit">
    <text evidence="11">The basal body constitutes a major portion of the flagellar organelle and consists of four rings (L,P,S, and M) mounted on a central rod. The M ring is integral to the inner membrane of the cell and may be connected to the flagellar rod via the S ring. The S (supramembrane ring) lies just distal to the M ring. The L and P rings lie in the outer membrane and the periplasmic space, respectively.</text>
</comment>
<dbReference type="InterPro" id="IPR006182">
    <property type="entry name" value="FliF_N_dom"/>
</dbReference>
<feature type="transmembrane region" description="Helical" evidence="14">
    <location>
        <begin position="24"/>
        <end position="44"/>
    </location>
</feature>
<dbReference type="Pfam" id="PF01514">
    <property type="entry name" value="YscJ_FliF"/>
    <property type="match status" value="1"/>
</dbReference>
<sequence length="518" mass="56980">MEKNLDAILETVKTIFGFDVVKRLFFLGAIAASVAVGFGLYQWAQEPLYRPLFSGLTPTNLAATVDTLEKARIPYKIDETTSSLSVPAKDVAQARMKLAAAGVSNDDGFNFAFLNDQNKIGANPFLENARYIRALESDLAKTIAAIQGISSARVHIAIPKQNVYTDENAKTTASIILNLTPGYEGDKEKIRAIIQLVAASVPELDPTNVAITDQYGHYLSAINDDNELLSQEQLTYQNTIQRYYEKRIQGLLTPMLGANKTRVSVNADIDFTQQEEAREQFDPAASVVRSEESVNESNGGGGASGVPGALSNQPPANGGSNQQQPASGGQSRNESVKNYEVSKTMRYSRVQSPKLKKLTVAVVLDDDIVFDEKTKKSIRKPLDKEKMDKITELVQSAIGFSADRGDRVTVINSGFSELPVEKEIPTPLWEQPWFWELVKRIGGMLAGFVLLAVLVRKILQHLRPKSTGLPTTLAADGTPQLITPEMFELKNEQIKILKELASQDPNKVASVIRRWINK</sequence>
<evidence type="ECO:0000256" key="10">
    <source>
        <dbReference type="ARBA" id="ARBA00023143"/>
    </source>
</evidence>
<evidence type="ECO:0000256" key="5">
    <source>
        <dbReference type="ARBA" id="ARBA00017949"/>
    </source>
</evidence>
<dbReference type="RefSeq" id="WP_028386884.1">
    <property type="nucleotide sequence ID" value="NZ_CAAAHN010000001.1"/>
</dbReference>
<protein>
    <recommendedName>
        <fullName evidence="5 12">Flagellar M-ring protein</fullName>
    </recommendedName>
</protein>
<dbReference type="PANTHER" id="PTHR30046:SF0">
    <property type="entry name" value="FLAGELLAR M-RING PROTEIN"/>
    <property type="match status" value="1"/>
</dbReference>
<feature type="compositionally biased region" description="Polar residues" evidence="13">
    <location>
        <begin position="312"/>
        <end position="333"/>
    </location>
</feature>
<evidence type="ECO:0000256" key="2">
    <source>
        <dbReference type="ARBA" id="ARBA00004117"/>
    </source>
</evidence>
<keyword evidence="9 14" id="KW-0472">Membrane</keyword>
<keyword evidence="6" id="KW-1003">Cell membrane</keyword>
<proteinExistence type="inferred from homology"/>
<dbReference type="GO" id="GO:0009431">
    <property type="term" value="C:bacterial-type flagellum basal body, MS ring"/>
    <property type="evidence" value="ECO:0007669"/>
    <property type="project" value="InterPro"/>
</dbReference>
<dbReference type="EMBL" id="LNYC01000037">
    <property type="protein sequence ID" value="KTD00115.1"/>
    <property type="molecule type" value="Genomic_DNA"/>
</dbReference>
<comment type="subcellular location">
    <subcellularLocation>
        <location evidence="2 12">Bacterial flagellum basal body</location>
    </subcellularLocation>
    <subcellularLocation>
        <location evidence="3">Cell membrane</location>
        <topology evidence="3">Multi-pass membrane protein</topology>
    </subcellularLocation>
</comment>
<keyword evidence="15" id="KW-0282">Flagellum</keyword>
<dbReference type="Gene3D" id="3.30.300.30">
    <property type="match status" value="1"/>
</dbReference>
<feature type="region of interest" description="Disordered" evidence="13">
    <location>
        <begin position="276"/>
        <end position="336"/>
    </location>
</feature>
<dbReference type="GO" id="GO:0005886">
    <property type="term" value="C:plasma membrane"/>
    <property type="evidence" value="ECO:0007669"/>
    <property type="project" value="UniProtKB-SubCell"/>
</dbReference>
<dbReference type="PATRIC" id="fig|45065.4.peg.1099"/>
<dbReference type="NCBIfam" id="TIGR00206">
    <property type="entry name" value="fliF"/>
    <property type="match status" value="1"/>
</dbReference>
<evidence type="ECO:0000256" key="11">
    <source>
        <dbReference type="ARBA" id="ARBA00025936"/>
    </source>
</evidence>
<dbReference type="PRINTS" id="PR01009">
    <property type="entry name" value="FLGMRINGFLIF"/>
</dbReference>
<gene>
    <name evidence="15" type="primary">fliF_1</name>
    <name evidence="15" type="ORF">Lgee_1027</name>
</gene>
<dbReference type="STRING" id="45065.Lgee_1027"/>
<keyword evidence="15" id="KW-0969">Cilium</keyword>
<keyword evidence="7 14" id="KW-0812">Transmembrane</keyword>
<dbReference type="Proteomes" id="UP000054785">
    <property type="component" value="Unassembled WGS sequence"/>
</dbReference>
<keyword evidence="16" id="KW-1185">Reference proteome</keyword>
<dbReference type="Pfam" id="PF08345">
    <property type="entry name" value="YscJ_FliF_C"/>
    <property type="match status" value="1"/>
</dbReference>